<comment type="caution">
    <text evidence="1">The sequence shown here is derived from an EMBL/GenBank/DDBJ whole genome shotgun (WGS) entry which is preliminary data.</text>
</comment>
<keyword evidence="2" id="KW-1185">Reference proteome</keyword>
<name>A0A2P8D4T3_9BACT</name>
<dbReference type="Proteomes" id="UP000240572">
    <property type="component" value="Unassembled WGS sequence"/>
</dbReference>
<dbReference type="AlphaFoldDB" id="A0A2P8D4T3"/>
<evidence type="ECO:0000313" key="2">
    <source>
        <dbReference type="Proteomes" id="UP000240572"/>
    </source>
</evidence>
<reference evidence="1 2" key="1">
    <citation type="submission" date="2018-03" db="EMBL/GenBank/DDBJ databases">
        <title>Genomic Encyclopedia of Type Strains, Phase III (KMG-III): the genomes of soil and plant-associated and newly described type strains.</title>
        <authorList>
            <person name="Whitman W."/>
        </authorList>
    </citation>
    <scope>NUCLEOTIDE SEQUENCE [LARGE SCALE GENOMIC DNA]</scope>
    <source>
        <strain evidence="1 2">CGMCC 1.12700</strain>
    </source>
</reference>
<accession>A0A2P8D4T3</accession>
<dbReference type="OrthoDB" id="3637315at2"/>
<dbReference type="EMBL" id="PYGD01000004">
    <property type="protein sequence ID" value="PSK92220.1"/>
    <property type="molecule type" value="Genomic_DNA"/>
</dbReference>
<evidence type="ECO:0000313" key="1">
    <source>
        <dbReference type="EMBL" id="PSK92220.1"/>
    </source>
</evidence>
<sequence>MDYTDAVRIYKDRIRIFFILYYFSEPFVDPERPDVVKIFRTETRIQKIDFLLRNPDYLAYELLLQAKANESKRSEVKNIVRKIFNDKEPSLKRLEMEKFFFGAYEDIDDVVAFLKGIKFIDFTSRKSSDFKTIDKQYFIMKAAEEKLKMAFTGMPGIQWYEDRCNLIVRFFGDLSGSQLKVNQYRVDEYRDTSYRQYIGTIEQMVKDDFNKLYNEAL</sequence>
<gene>
    <name evidence="1" type="ORF">B0I18_104319</name>
</gene>
<protein>
    <submittedName>
        <fullName evidence="1">Uncharacterized protein</fullName>
    </submittedName>
</protein>
<organism evidence="1 2">
    <name type="scientific">Taibaiella chishuiensis</name>
    <dbReference type="NCBI Taxonomy" id="1434707"/>
    <lineage>
        <taxon>Bacteria</taxon>
        <taxon>Pseudomonadati</taxon>
        <taxon>Bacteroidota</taxon>
        <taxon>Chitinophagia</taxon>
        <taxon>Chitinophagales</taxon>
        <taxon>Chitinophagaceae</taxon>
        <taxon>Taibaiella</taxon>
    </lineage>
</organism>
<dbReference type="RefSeq" id="WP_106523280.1">
    <property type="nucleotide sequence ID" value="NZ_PYGD01000004.1"/>
</dbReference>
<proteinExistence type="predicted"/>